<dbReference type="OrthoDB" id="348052at2759"/>
<sequence length="459" mass="50480">MRARQESRADDAALPFAPSGPGVWSPTGPDGPGPHAGAGPAAPLLPGAAAVDCREDRREGEAGAGRWGDGRQEREFEGFESRGREAQSFIEHARREEEDVFRNDRTDRGASVSVGADAAVASGREARREEKKRKAGREKGARKENVAWVVSVYTVVVLLLFLGCAISGKTKNAQQEREKGWEPPERRGRDGKRQARRHVSKGERGGGKLGHRERPRVSGHYRHVTDRPNRHHVASPQRPVESHRSRYVYGNPSVWHFRVNSVGKLEMGGDVTFVLPLLNPSIFTLEFVVENLSVFYYPIGKSFQCLLYHGGIIGNEGQPLFLHRELIAEPANGNSSRYISPLSMTVKPTDGSISDDATFRIQTTFGVELPEAYLPEAKPLFDDCRQHGVLIYAVEVSGAYTDSPLTQVKMPGPIEVVAALNCSIGRGVEALFNGVERAYRPVILENLTNKQLFANSEAA</sequence>
<dbReference type="GeneID" id="13440223"/>
<evidence type="ECO:0000313" key="4">
    <source>
        <dbReference type="Proteomes" id="UP000007494"/>
    </source>
</evidence>
<dbReference type="eggNOG" id="ENOG502STUF">
    <property type="taxonomic scope" value="Eukaryota"/>
</dbReference>
<name>F0VCA4_NEOCL</name>
<gene>
    <name evidence="3" type="ORF">NCLIV_043060</name>
</gene>
<keyword evidence="4" id="KW-1185">Reference proteome</keyword>
<keyword evidence="2" id="KW-1133">Transmembrane helix</keyword>
<proteinExistence type="predicted"/>
<feature type="compositionally biased region" description="Low complexity" evidence="1">
    <location>
        <begin position="109"/>
        <end position="123"/>
    </location>
</feature>
<reference evidence="4" key="1">
    <citation type="journal article" date="2012" name="PLoS Pathog.">
        <title>Comparative genomics of the apicomplexan parasites Toxoplasma gondii and Neospora caninum: Coccidia differing in host range and transmission strategy.</title>
        <authorList>
            <person name="Reid A.J."/>
            <person name="Vermont S.J."/>
            <person name="Cotton J.A."/>
            <person name="Harris D."/>
            <person name="Hill-Cawthorne G.A."/>
            <person name="Konen-Waisman S."/>
            <person name="Latham S.M."/>
            <person name="Mourier T."/>
            <person name="Norton R."/>
            <person name="Quail M.A."/>
            <person name="Sanders M."/>
            <person name="Shanmugam D."/>
            <person name="Sohal A."/>
            <person name="Wasmuth J.D."/>
            <person name="Brunk B."/>
            <person name="Grigg M.E."/>
            <person name="Howard J.C."/>
            <person name="Parkinson J."/>
            <person name="Roos D.S."/>
            <person name="Trees A.J."/>
            <person name="Berriman M."/>
            <person name="Pain A."/>
            <person name="Wastling J.M."/>
        </authorList>
    </citation>
    <scope>NUCLEOTIDE SEQUENCE [LARGE SCALE GENOMIC DNA]</scope>
    <source>
        <strain evidence="4">Liverpool</strain>
    </source>
</reference>
<dbReference type="VEuPathDB" id="ToxoDB:NCLIV_043060"/>
<feature type="compositionally biased region" description="Basic and acidic residues" evidence="1">
    <location>
        <begin position="200"/>
        <end position="216"/>
    </location>
</feature>
<dbReference type="InParanoid" id="F0VCA4"/>
<feature type="compositionally biased region" description="Basic and acidic residues" evidence="1">
    <location>
        <begin position="1"/>
        <end position="11"/>
    </location>
</feature>
<keyword evidence="2" id="KW-0812">Transmembrane</keyword>
<dbReference type="AlphaFoldDB" id="F0VCA4"/>
<feature type="region of interest" description="Disordered" evidence="1">
    <location>
        <begin position="1"/>
        <end position="141"/>
    </location>
</feature>
<dbReference type="EMBL" id="FR823385">
    <property type="protein sequence ID" value="CBZ51238.1"/>
    <property type="molecule type" value="Genomic_DNA"/>
</dbReference>
<accession>F0VCA4</accession>
<feature type="transmembrane region" description="Helical" evidence="2">
    <location>
        <begin position="146"/>
        <end position="168"/>
    </location>
</feature>
<feature type="compositionally biased region" description="Basic and acidic residues" evidence="1">
    <location>
        <begin position="68"/>
        <end position="108"/>
    </location>
</feature>
<dbReference type="Proteomes" id="UP000007494">
    <property type="component" value="Chromosome IX"/>
</dbReference>
<feature type="compositionally biased region" description="Low complexity" evidence="1">
    <location>
        <begin position="33"/>
        <end position="50"/>
    </location>
</feature>
<evidence type="ECO:0000313" key="3">
    <source>
        <dbReference type="EMBL" id="CBZ51238.1"/>
    </source>
</evidence>
<evidence type="ECO:0000256" key="1">
    <source>
        <dbReference type="SAM" id="MobiDB-lite"/>
    </source>
</evidence>
<feature type="compositionally biased region" description="Basic and acidic residues" evidence="1">
    <location>
        <begin position="174"/>
        <end position="193"/>
    </location>
</feature>
<evidence type="ECO:0000256" key="2">
    <source>
        <dbReference type="SAM" id="Phobius"/>
    </source>
</evidence>
<protein>
    <recommendedName>
        <fullName evidence="5">Transmembrane protein</fullName>
    </recommendedName>
</protein>
<evidence type="ECO:0008006" key="5">
    <source>
        <dbReference type="Google" id="ProtNLM"/>
    </source>
</evidence>
<feature type="compositionally biased region" description="Basic and acidic residues" evidence="1">
    <location>
        <begin position="52"/>
        <end position="61"/>
    </location>
</feature>
<dbReference type="OMA" id="SVWHFRV"/>
<keyword evidence="2" id="KW-0472">Membrane</keyword>
<dbReference type="RefSeq" id="XP_003881271.1">
    <property type="nucleotide sequence ID" value="XM_003881222.1"/>
</dbReference>
<feature type="region of interest" description="Disordered" evidence="1">
    <location>
        <begin position="171"/>
        <end position="243"/>
    </location>
</feature>
<organism evidence="3 4">
    <name type="scientific">Neospora caninum (strain Liverpool)</name>
    <dbReference type="NCBI Taxonomy" id="572307"/>
    <lineage>
        <taxon>Eukaryota</taxon>
        <taxon>Sar</taxon>
        <taxon>Alveolata</taxon>
        <taxon>Apicomplexa</taxon>
        <taxon>Conoidasida</taxon>
        <taxon>Coccidia</taxon>
        <taxon>Eucoccidiorida</taxon>
        <taxon>Eimeriorina</taxon>
        <taxon>Sarcocystidae</taxon>
        <taxon>Neospora</taxon>
    </lineage>
</organism>